<dbReference type="InterPro" id="IPR001680">
    <property type="entry name" value="WD40_rpt"/>
</dbReference>
<keyword evidence="8" id="KW-0687">Ribonucleoprotein</keyword>
<comment type="subcellular location">
    <subcellularLocation>
        <location evidence="1">Nucleus</location>
        <location evidence="1">Nucleolus</location>
    </subcellularLocation>
</comment>
<dbReference type="PANTHER" id="PTHR19865:SF0">
    <property type="entry name" value="U3 SMALL NUCLEOLAR RNA-INTERACTING PROTEIN 2"/>
    <property type="match status" value="1"/>
</dbReference>
<sequence>MKKSRAGKKRSLSGGGGKNRRTSTGVDPFFSSGTKKQRKLHDDIVDSSDSDDEAGEPPVHEGGEEESELAAETADEKRLRLAKEYVESFRALKKRREEEDEDEEEDGEGPDGYEDGRGPKGDLLVAEKLLQEQLEQSGRVRRVIASRVEKPDSDDGFRLIRRHRQSVTAVALSEDDAKGFSASKDGTIFHWDLSSGQSEKYLFPTKEVLISHGAKTPQNPSTSWSKHVLSLAVSSDGRYLATAGLDRHVHLWDTRTREHIRALPGHKGPISCLAFRHGTSELASGSFDRSINLWNADDRAYMETLLGHASEVLAIDCLRKERLLTVGRDRAMMLWKVPEQSHLIFRASASSLECCCFINNEEFLSGSDDGSIELWNFMRKKPVCIVKNAHSIPSSDDRVDSKENGIVCNGDKTANGNCTWSTCSKAQSWVGAVAVCRGSDLAASGAANGVVRLWSIESATKSIRPLYSLPLGGFVNSLAFAKSGHFLIAGVGQEPRLGRWGRVSDAQNGVFIQSLKLSEE</sequence>
<comment type="similarity">
    <text evidence="2">Belongs to the WD repeat RRP9 family.</text>
</comment>
<keyword evidence="7" id="KW-0539">Nucleus</keyword>
<keyword evidence="12" id="KW-1185">Reference proteome</keyword>
<organism evidence="11 12">
    <name type="scientific">Aristolochia fimbriata</name>
    <name type="common">White veined hardy Dutchman's pipe vine</name>
    <dbReference type="NCBI Taxonomy" id="158543"/>
    <lineage>
        <taxon>Eukaryota</taxon>
        <taxon>Viridiplantae</taxon>
        <taxon>Streptophyta</taxon>
        <taxon>Embryophyta</taxon>
        <taxon>Tracheophyta</taxon>
        <taxon>Spermatophyta</taxon>
        <taxon>Magnoliopsida</taxon>
        <taxon>Magnoliidae</taxon>
        <taxon>Piperales</taxon>
        <taxon>Aristolochiaceae</taxon>
        <taxon>Aristolochia</taxon>
    </lineage>
</organism>
<feature type="repeat" description="WD" evidence="9">
    <location>
        <begin position="228"/>
        <end position="262"/>
    </location>
</feature>
<dbReference type="InterPro" id="IPR039241">
    <property type="entry name" value="Rrp9-like"/>
</dbReference>
<evidence type="ECO:0000256" key="6">
    <source>
        <dbReference type="ARBA" id="ARBA00022884"/>
    </source>
</evidence>
<feature type="region of interest" description="Disordered" evidence="10">
    <location>
        <begin position="90"/>
        <end position="120"/>
    </location>
</feature>
<dbReference type="GO" id="GO:0006364">
    <property type="term" value="P:rRNA processing"/>
    <property type="evidence" value="ECO:0007669"/>
    <property type="project" value="UniProtKB-KW"/>
</dbReference>
<feature type="region of interest" description="Disordered" evidence="10">
    <location>
        <begin position="1"/>
        <end position="76"/>
    </location>
</feature>
<accession>A0AAV7EWN0</accession>
<dbReference type="InterPro" id="IPR020472">
    <property type="entry name" value="WD40_PAC1"/>
</dbReference>
<dbReference type="PROSITE" id="PS50294">
    <property type="entry name" value="WD_REPEATS_REGION"/>
    <property type="match status" value="3"/>
</dbReference>
<evidence type="ECO:0000256" key="2">
    <source>
        <dbReference type="ARBA" id="ARBA00006777"/>
    </source>
</evidence>
<evidence type="ECO:0000256" key="4">
    <source>
        <dbReference type="ARBA" id="ARBA00022574"/>
    </source>
</evidence>
<name>A0AAV7EWN0_ARIFI</name>
<keyword evidence="4 9" id="KW-0853">WD repeat</keyword>
<dbReference type="PANTHER" id="PTHR19865">
    <property type="entry name" value="U3 SMALL NUCLEOLAR RNA INTERACTING PROTEIN 2"/>
    <property type="match status" value="1"/>
</dbReference>
<feature type="compositionally biased region" description="Basic residues" evidence="10">
    <location>
        <begin position="1"/>
        <end position="11"/>
    </location>
</feature>
<dbReference type="AlphaFoldDB" id="A0AAV7EWN0"/>
<dbReference type="PROSITE" id="PS50082">
    <property type="entry name" value="WD_REPEATS_2"/>
    <property type="match status" value="3"/>
</dbReference>
<keyword evidence="5" id="KW-0677">Repeat</keyword>
<evidence type="ECO:0008006" key="13">
    <source>
        <dbReference type="Google" id="ProtNLM"/>
    </source>
</evidence>
<dbReference type="PRINTS" id="PR00320">
    <property type="entry name" value="GPROTEINBRPT"/>
</dbReference>
<feature type="compositionally biased region" description="Acidic residues" evidence="10">
    <location>
        <begin position="45"/>
        <end position="55"/>
    </location>
</feature>
<reference evidence="11 12" key="1">
    <citation type="submission" date="2021-07" db="EMBL/GenBank/DDBJ databases">
        <title>The Aristolochia fimbriata genome: insights into angiosperm evolution, floral development and chemical biosynthesis.</title>
        <authorList>
            <person name="Jiao Y."/>
        </authorList>
    </citation>
    <scope>NUCLEOTIDE SEQUENCE [LARGE SCALE GENOMIC DNA]</scope>
    <source>
        <strain evidence="11">IBCAS-2021</strain>
        <tissue evidence="11">Leaf</tissue>
    </source>
</reference>
<protein>
    <recommendedName>
        <fullName evidence="13">U3 snoRNP-associated protein-like EMB2271</fullName>
    </recommendedName>
</protein>
<dbReference type="GO" id="GO:0034511">
    <property type="term" value="F:U3 snoRNA binding"/>
    <property type="evidence" value="ECO:0007669"/>
    <property type="project" value="InterPro"/>
</dbReference>
<dbReference type="Pfam" id="PF00400">
    <property type="entry name" value="WD40"/>
    <property type="match status" value="4"/>
</dbReference>
<keyword evidence="6" id="KW-0694">RNA-binding</keyword>
<evidence type="ECO:0000313" key="12">
    <source>
        <dbReference type="Proteomes" id="UP000825729"/>
    </source>
</evidence>
<evidence type="ECO:0000256" key="3">
    <source>
        <dbReference type="ARBA" id="ARBA00022552"/>
    </source>
</evidence>
<dbReference type="Gene3D" id="2.130.10.10">
    <property type="entry name" value="YVTN repeat-like/Quinoprotein amine dehydrogenase"/>
    <property type="match status" value="1"/>
</dbReference>
<gene>
    <name evidence="11" type="ORF">H6P81_005718</name>
</gene>
<dbReference type="InterPro" id="IPR036322">
    <property type="entry name" value="WD40_repeat_dom_sf"/>
</dbReference>
<evidence type="ECO:0000256" key="10">
    <source>
        <dbReference type="SAM" id="MobiDB-lite"/>
    </source>
</evidence>
<evidence type="ECO:0000313" key="11">
    <source>
        <dbReference type="EMBL" id="KAG9452814.1"/>
    </source>
</evidence>
<keyword evidence="3" id="KW-0698">rRNA processing</keyword>
<evidence type="ECO:0000256" key="7">
    <source>
        <dbReference type="ARBA" id="ARBA00023242"/>
    </source>
</evidence>
<feature type="repeat" description="WD" evidence="9">
    <location>
        <begin position="160"/>
        <end position="201"/>
    </location>
</feature>
<dbReference type="SUPFAM" id="SSF50978">
    <property type="entry name" value="WD40 repeat-like"/>
    <property type="match status" value="1"/>
</dbReference>
<comment type="caution">
    <text evidence="11">The sequence shown here is derived from an EMBL/GenBank/DDBJ whole genome shotgun (WGS) entry which is preliminary data.</text>
</comment>
<proteinExistence type="inferred from homology"/>
<dbReference type="PROSITE" id="PS00678">
    <property type="entry name" value="WD_REPEATS_1"/>
    <property type="match status" value="1"/>
</dbReference>
<dbReference type="InterPro" id="IPR019775">
    <property type="entry name" value="WD40_repeat_CS"/>
</dbReference>
<dbReference type="FunFam" id="2.130.10.10:FF:000483">
    <property type="entry name" value="U3 snoRNP-associated protein-like EMB2271"/>
    <property type="match status" value="1"/>
</dbReference>
<dbReference type="GO" id="GO:0032040">
    <property type="term" value="C:small-subunit processome"/>
    <property type="evidence" value="ECO:0007669"/>
    <property type="project" value="TreeGrafter"/>
</dbReference>
<dbReference type="Proteomes" id="UP000825729">
    <property type="component" value="Unassembled WGS sequence"/>
</dbReference>
<feature type="compositionally biased region" description="Acidic residues" evidence="10">
    <location>
        <begin position="98"/>
        <end position="113"/>
    </location>
</feature>
<dbReference type="EMBL" id="JAINDJ010000003">
    <property type="protein sequence ID" value="KAG9452814.1"/>
    <property type="molecule type" value="Genomic_DNA"/>
</dbReference>
<dbReference type="InterPro" id="IPR015943">
    <property type="entry name" value="WD40/YVTN_repeat-like_dom_sf"/>
</dbReference>
<evidence type="ECO:0000256" key="1">
    <source>
        <dbReference type="ARBA" id="ARBA00004604"/>
    </source>
</evidence>
<dbReference type="SMART" id="SM00320">
    <property type="entry name" value="WD40"/>
    <property type="match status" value="6"/>
</dbReference>
<evidence type="ECO:0000256" key="5">
    <source>
        <dbReference type="ARBA" id="ARBA00022737"/>
    </source>
</evidence>
<evidence type="ECO:0000256" key="9">
    <source>
        <dbReference type="PROSITE-ProRule" id="PRU00221"/>
    </source>
</evidence>
<feature type="repeat" description="WD" evidence="9">
    <location>
        <begin position="263"/>
        <end position="304"/>
    </location>
</feature>
<evidence type="ECO:0000256" key="8">
    <source>
        <dbReference type="ARBA" id="ARBA00023274"/>
    </source>
</evidence>